<dbReference type="AlphaFoldDB" id="A0A250WWS8"/>
<feature type="compositionally biased region" description="Basic residues" evidence="4">
    <location>
        <begin position="35"/>
        <end position="51"/>
    </location>
</feature>
<dbReference type="Gene3D" id="1.10.30.10">
    <property type="entry name" value="High mobility group box domain"/>
    <property type="match status" value="1"/>
</dbReference>
<dbReference type="Pfam" id="PF00505">
    <property type="entry name" value="HMG_box"/>
    <property type="match status" value="1"/>
</dbReference>
<feature type="domain" description="HMG box" evidence="5">
    <location>
        <begin position="75"/>
        <end position="143"/>
    </location>
</feature>
<feature type="compositionally biased region" description="Basic and acidic residues" evidence="4">
    <location>
        <begin position="52"/>
        <end position="74"/>
    </location>
</feature>
<organism evidence="6 7">
    <name type="scientific">Chlamydomonas eustigma</name>
    <dbReference type="NCBI Taxonomy" id="1157962"/>
    <lineage>
        <taxon>Eukaryota</taxon>
        <taxon>Viridiplantae</taxon>
        <taxon>Chlorophyta</taxon>
        <taxon>core chlorophytes</taxon>
        <taxon>Chlorophyceae</taxon>
        <taxon>CS clade</taxon>
        <taxon>Chlamydomonadales</taxon>
        <taxon>Chlamydomonadaceae</taxon>
        <taxon>Chlamydomonas</taxon>
    </lineage>
</organism>
<evidence type="ECO:0000256" key="2">
    <source>
        <dbReference type="ARBA" id="ARBA00023242"/>
    </source>
</evidence>
<feature type="region of interest" description="Disordered" evidence="4">
    <location>
        <begin position="33"/>
        <end position="78"/>
    </location>
</feature>
<feature type="region of interest" description="Disordered" evidence="4">
    <location>
        <begin position="141"/>
        <end position="160"/>
    </location>
</feature>
<dbReference type="STRING" id="1157962.A0A250WWS8"/>
<accession>A0A250WWS8</accession>
<feature type="compositionally biased region" description="Acidic residues" evidence="4">
    <location>
        <begin position="151"/>
        <end position="160"/>
    </location>
</feature>
<dbReference type="OrthoDB" id="1919336at2759"/>
<reference evidence="6 7" key="1">
    <citation type="submission" date="2017-08" db="EMBL/GenBank/DDBJ databases">
        <title>Acidophilic green algal genome provides insights into adaptation to an acidic environment.</title>
        <authorList>
            <person name="Hirooka S."/>
            <person name="Hirose Y."/>
            <person name="Kanesaki Y."/>
            <person name="Higuchi S."/>
            <person name="Fujiwara T."/>
            <person name="Onuma R."/>
            <person name="Era A."/>
            <person name="Ohbayashi R."/>
            <person name="Uzuka A."/>
            <person name="Nozaki H."/>
            <person name="Yoshikawa H."/>
            <person name="Miyagishima S.Y."/>
        </authorList>
    </citation>
    <scope>NUCLEOTIDE SEQUENCE [LARGE SCALE GENOMIC DNA]</scope>
    <source>
        <strain evidence="6 7">NIES-2499</strain>
    </source>
</reference>
<gene>
    <name evidence="6" type="ORF">CEUSTIGMA_g2670.t1</name>
</gene>
<evidence type="ECO:0000256" key="4">
    <source>
        <dbReference type="SAM" id="MobiDB-lite"/>
    </source>
</evidence>
<keyword evidence="1 3" id="KW-0238">DNA-binding</keyword>
<evidence type="ECO:0000256" key="1">
    <source>
        <dbReference type="ARBA" id="ARBA00023125"/>
    </source>
</evidence>
<keyword evidence="7" id="KW-1185">Reference proteome</keyword>
<feature type="DNA-binding region" description="HMG box" evidence="3">
    <location>
        <begin position="75"/>
        <end position="143"/>
    </location>
</feature>
<dbReference type="Proteomes" id="UP000232323">
    <property type="component" value="Unassembled WGS sequence"/>
</dbReference>
<name>A0A250WWS8_9CHLO</name>
<protein>
    <recommendedName>
        <fullName evidence="5">HMG box domain-containing protein</fullName>
    </recommendedName>
</protein>
<dbReference type="SMART" id="SM00398">
    <property type="entry name" value="HMG"/>
    <property type="match status" value="1"/>
</dbReference>
<proteinExistence type="predicted"/>
<evidence type="ECO:0000259" key="5">
    <source>
        <dbReference type="PROSITE" id="PS50118"/>
    </source>
</evidence>
<dbReference type="GO" id="GO:0003677">
    <property type="term" value="F:DNA binding"/>
    <property type="evidence" value="ECO:0007669"/>
    <property type="project" value="UniProtKB-UniRule"/>
</dbReference>
<dbReference type="PROSITE" id="PS50118">
    <property type="entry name" value="HMG_BOX_2"/>
    <property type="match status" value="1"/>
</dbReference>
<dbReference type="EMBL" id="BEGY01000011">
    <property type="protein sequence ID" value="GAX75226.1"/>
    <property type="molecule type" value="Genomic_DNA"/>
</dbReference>
<dbReference type="FunFam" id="1.10.30.10:FF:000016">
    <property type="entry name" value="FACT complex subunit SSRP1"/>
    <property type="match status" value="1"/>
</dbReference>
<dbReference type="PANTHER" id="PTHR48112">
    <property type="entry name" value="HIGH MOBILITY GROUP PROTEIN DSP1"/>
    <property type="match status" value="1"/>
</dbReference>
<dbReference type="InterPro" id="IPR036910">
    <property type="entry name" value="HMG_box_dom_sf"/>
</dbReference>
<keyword evidence="2 3" id="KW-0539">Nucleus</keyword>
<dbReference type="InterPro" id="IPR009071">
    <property type="entry name" value="HMG_box_dom"/>
</dbReference>
<comment type="caution">
    <text evidence="6">The sequence shown here is derived from an EMBL/GenBank/DDBJ whole genome shotgun (WGS) entry which is preliminary data.</text>
</comment>
<dbReference type="SUPFAM" id="SSF47095">
    <property type="entry name" value="HMG-box"/>
    <property type="match status" value="1"/>
</dbReference>
<evidence type="ECO:0000313" key="7">
    <source>
        <dbReference type="Proteomes" id="UP000232323"/>
    </source>
</evidence>
<evidence type="ECO:0000256" key="3">
    <source>
        <dbReference type="PROSITE-ProRule" id="PRU00267"/>
    </source>
</evidence>
<sequence>MQASPQGNNQVGAFLTFDHCVAKRCYISCLTVKTQQRRPRSSHVPKFKMPKAKAEKSEKKAKGKKEKKEKDPNAPKKPLGAYMFFCAEMRPKVKEEHPDFKITEMASKLGELWKELDEKAKKKFQDKAEKDKERYQKALEKYKAESKGGAAEEEEEEDEE</sequence>
<dbReference type="GO" id="GO:0005634">
    <property type="term" value="C:nucleus"/>
    <property type="evidence" value="ECO:0007669"/>
    <property type="project" value="UniProtKB-UniRule"/>
</dbReference>
<dbReference type="InterPro" id="IPR050342">
    <property type="entry name" value="HMGB"/>
</dbReference>
<dbReference type="PANTHER" id="PTHR48112:SF22">
    <property type="entry name" value="MITOCHONDRIAL TRANSCRIPTION FACTOR A, ISOFORM B"/>
    <property type="match status" value="1"/>
</dbReference>
<evidence type="ECO:0000313" key="6">
    <source>
        <dbReference type="EMBL" id="GAX75226.1"/>
    </source>
</evidence>